<dbReference type="Proteomes" id="UP000824596">
    <property type="component" value="Unassembled WGS sequence"/>
</dbReference>
<evidence type="ECO:0000313" key="8">
    <source>
        <dbReference type="EMBL" id="KAH0967816.1"/>
    </source>
</evidence>
<dbReference type="Pfam" id="PF01494">
    <property type="entry name" value="FAD_binding_3"/>
    <property type="match status" value="1"/>
</dbReference>
<dbReference type="GeneID" id="68349587"/>
<protein>
    <submittedName>
        <fullName evidence="8">FAD binding domain-containing protein</fullName>
    </submittedName>
</protein>
<dbReference type="PRINTS" id="PR00420">
    <property type="entry name" value="RNGMNOXGNASE"/>
</dbReference>
<dbReference type="Gene3D" id="3.50.50.60">
    <property type="entry name" value="FAD/NAD(P)-binding domain"/>
    <property type="match status" value="1"/>
</dbReference>
<dbReference type="InterPro" id="IPR002938">
    <property type="entry name" value="FAD-bd"/>
</dbReference>
<comment type="caution">
    <text evidence="8">The sequence shown here is derived from an EMBL/GenBank/DDBJ whole genome shotgun (WGS) entry which is preliminary data.</text>
</comment>
<evidence type="ECO:0000256" key="2">
    <source>
        <dbReference type="ARBA" id="ARBA00007992"/>
    </source>
</evidence>
<evidence type="ECO:0000256" key="1">
    <source>
        <dbReference type="ARBA" id="ARBA00001974"/>
    </source>
</evidence>
<comment type="cofactor">
    <cofactor evidence="1">
        <name>FAD</name>
        <dbReference type="ChEBI" id="CHEBI:57692"/>
    </cofactor>
</comment>
<feature type="domain" description="FAD-binding" evidence="7">
    <location>
        <begin position="106"/>
        <end position="315"/>
    </location>
</feature>
<evidence type="ECO:0000256" key="6">
    <source>
        <dbReference type="ARBA" id="ARBA00023033"/>
    </source>
</evidence>
<dbReference type="AlphaFoldDB" id="A0A9P8SMB1"/>
<dbReference type="InterPro" id="IPR036188">
    <property type="entry name" value="FAD/NAD-bd_sf"/>
</dbReference>
<dbReference type="PANTHER" id="PTHR47356:SF2">
    <property type="entry name" value="FAD-BINDING DOMAIN-CONTAINING PROTEIN-RELATED"/>
    <property type="match status" value="1"/>
</dbReference>
<proteinExistence type="inferred from homology"/>
<keyword evidence="3" id="KW-0285">Flavoprotein</keyword>
<accession>A0A9P8SMB1</accession>
<dbReference type="PANTHER" id="PTHR47356">
    <property type="entry name" value="FAD-DEPENDENT MONOOXYGENASE ASQG-RELATED"/>
    <property type="match status" value="1"/>
</dbReference>
<dbReference type="EMBL" id="JAIZPD010000001">
    <property type="protein sequence ID" value="KAH0967816.1"/>
    <property type="molecule type" value="Genomic_DNA"/>
</dbReference>
<dbReference type="GO" id="GO:0004497">
    <property type="term" value="F:monooxygenase activity"/>
    <property type="evidence" value="ECO:0007669"/>
    <property type="project" value="UniProtKB-KW"/>
</dbReference>
<keyword evidence="4" id="KW-0274">FAD</keyword>
<dbReference type="SUPFAM" id="SSF51905">
    <property type="entry name" value="FAD/NAD(P)-binding domain"/>
    <property type="match status" value="1"/>
</dbReference>
<gene>
    <name evidence="8" type="ORF">HRG_00458</name>
</gene>
<evidence type="ECO:0000259" key="7">
    <source>
        <dbReference type="Pfam" id="PF01494"/>
    </source>
</evidence>
<keyword evidence="6" id="KW-0503">Monooxygenase</keyword>
<evidence type="ECO:0000313" key="9">
    <source>
        <dbReference type="Proteomes" id="UP000824596"/>
    </source>
</evidence>
<organism evidence="8 9">
    <name type="scientific">Hirsutella rhossiliensis</name>
    <dbReference type="NCBI Taxonomy" id="111463"/>
    <lineage>
        <taxon>Eukaryota</taxon>
        <taxon>Fungi</taxon>
        <taxon>Dikarya</taxon>
        <taxon>Ascomycota</taxon>
        <taxon>Pezizomycotina</taxon>
        <taxon>Sordariomycetes</taxon>
        <taxon>Hypocreomycetidae</taxon>
        <taxon>Hypocreales</taxon>
        <taxon>Ophiocordycipitaceae</taxon>
        <taxon>Hirsutella</taxon>
    </lineage>
</organism>
<dbReference type="GO" id="GO:0071949">
    <property type="term" value="F:FAD binding"/>
    <property type="evidence" value="ECO:0007669"/>
    <property type="project" value="InterPro"/>
</dbReference>
<comment type="similarity">
    <text evidence="2">Belongs to the paxM FAD-dependent monooxygenase family.</text>
</comment>
<dbReference type="InterPro" id="IPR050562">
    <property type="entry name" value="FAD_mOase_fung"/>
</dbReference>
<keyword evidence="9" id="KW-1185">Reference proteome</keyword>
<evidence type="ECO:0000256" key="3">
    <source>
        <dbReference type="ARBA" id="ARBA00022630"/>
    </source>
</evidence>
<name>A0A9P8SMB1_9HYPO</name>
<keyword evidence="5" id="KW-0560">Oxidoreductase</keyword>
<reference evidence="8" key="1">
    <citation type="submission" date="2021-09" db="EMBL/GenBank/DDBJ databases">
        <title>A high-quality genome of the endoparasitic fungus Hirsutella rhossiliensis with a comparison of Hirsutella genomes reveals transposable elements contributing to genome size variation.</title>
        <authorList>
            <person name="Lin R."/>
            <person name="Jiao Y."/>
            <person name="Sun X."/>
            <person name="Ling J."/>
            <person name="Xie B."/>
            <person name="Cheng X."/>
        </authorList>
    </citation>
    <scope>NUCLEOTIDE SEQUENCE</scope>
    <source>
        <strain evidence="8">HR02</strain>
    </source>
</reference>
<dbReference type="RefSeq" id="XP_044725329.1">
    <property type="nucleotide sequence ID" value="XM_044858929.1"/>
</dbReference>
<dbReference type="OrthoDB" id="2431938at2759"/>
<sequence length="462" mass="51664">MENFKVLIIGGSVAGLTLANCLERLEISYEILEQSDDICPQLGIFDSVERVIEPLELARICFPDGYFFRTTYPSIIRDHLGYPLSFLERQKFLEILYNKLVYKDRVHTGQTVLSIEDLGSHVVARTADREYSGHLVVGADGVHSIVRAEIWNQANQAKPGAIADSEKSALRIEYACVYGISSGVPGVQDGVQLSLLDHGVTIHVFSGRNTKVFWFVILKIERYCYGDRPKFDTQDAREICESLKTKKIDSTLTFGDVWISCDIFAMTPLEEGYFKTWHFGRLMCIGDAVRKMAPNFGQGANMAIEDASALANALWKGDLGKGMAETRAMEDIVRPLIASRLASTKNACRRSEFLARLQAGDGMVKRLFARYIFPALHDIPSGSSAAILKGAERLEFVDLPARAKLQHAGWTLAKSLGWLVGRRRILFLACMGALFMSWASDWVTTFVYVDAAERSLHEDQPW</sequence>
<evidence type="ECO:0000256" key="4">
    <source>
        <dbReference type="ARBA" id="ARBA00022827"/>
    </source>
</evidence>
<evidence type="ECO:0000256" key="5">
    <source>
        <dbReference type="ARBA" id="ARBA00023002"/>
    </source>
</evidence>